<dbReference type="PANTHER" id="PTHR31451:SF39">
    <property type="entry name" value="MANNAN ENDO-1,4-BETA-MANNOSIDASE 1"/>
    <property type="match status" value="1"/>
</dbReference>
<evidence type="ECO:0000313" key="12">
    <source>
        <dbReference type="Proteomes" id="UP001314263"/>
    </source>
</evidence>
<keyword evidence="7" id="KW-0378">Hydrolase</keyword>
<dbReference type="GO" id="GO:0005576">
    <property type="term" value="C:extracellular region"/>
    <property type="evidence" value="ECO:0007669"/>
    <property type="project" value="UniProtKB-SubCell"/>
</dbReference>
<evidence type="ECO:0000256" key="9">
    <source>
        <dbReference type="SAM" id="SignalP"/>
    </source>
</evidence>
<feature type="signal peptide" evidence="9">
    <location>
        <begin position="1"/>
        <end position="29"/>
    </location>
</feature>
<name>A0AAV1IDK2_9CHLO</name>
<evidence type="ECO:0000256" key="4">
    <source>
        <dbReference type="ARBA" id="ARBA00012706"/>
    </source>
</evidence>
<organism evidence="11 12">
    <name type="scientific">Coccomyxa viridis</name>
    <dbReference type="NCBI Taxonomy" id="1274662"/>
    <lineage>
        <taxon>Eukaryota</taxon>
        <taxon>Viridiplantae</taxon>
        <taxon>Chlorophyta</taxon>
        <taxon>core chlorophytes</taxon>
        <taxon>Trebouxiophyceae</taxon>
        <taxon>Trebouxiophyceae incertae sedis</taxon>
        <taxon>Coccomyxaceae</taxon>
        <taxon>Coccomyxa</taxon>
    </lineage>
</organism>
<protein>
    <recommendedName>
        <fullName evidence="4">mannan endo-1,4-beta-mannosidase</fullName>
        <ecNumber evidence="4">3.2.1.78</ecNumber>
    </recommendedName>
</protein>
<dbReference type="AlphaFoldDB" id="A0AAV1IDK2"/>
<dbReference type="EMBL" id="CAUYUE010000012">
    <property type="protein sequence ID" value="CAK0785154.1"/>
    <property type="molecule type" value="Genomic_DNA"/>
</dbReference>
<evidence type="ECO:0000256" key="2">
    <source>
        <dbReference type="ARBA" id="ARBA00004613"/>
    </source>
</evidence>
<gene>
    <name evidence="11" type="ORF">CVIRNUC_008360</name>
</gene>
<feature type="domain" description="Glycoside hydrolase family 5" evidence="10">
    <location>
        <begin position="65"/>
        <end position="232"/>
    </location>
</feature>
<sequence>MGNGKRRLQPIMWASILSVLAAFIAGTDCTLIENPGRHILQDRGATVDGNAELIQDFVARSGTRFVVQARNGTRGSCETFYFAGANAYYLMIRGADPKTRPQVLEILDSARDLGLKVLRIWAFSEGPIQYNTLQRYPGVYDEKVLVGLDFAINEASKRGIRVVPVFANYWAMYGGIDQYNTWSFEAGSSNCNGDAACRDDFYSDPVAVGYYKDHVKRIVTRVNTFNGRTYRHGTCYCLPSARLQRGQPKTSRILMLYQMGRSAPETQTDWGLGWSKAATLAPYVMQR</sequence>
<comment type="subcellular location">
    <subcellularLocation>
        <location evidence="2">Secreted</location>
    </subcellularLocation>
</comment>
<evidence type="ECO:0000256" key="7">
    <source>
        <dbReference type="ARBA" id="ARBA00022801"/>
    </source>
</evidence>
<evidence type="ECO:0000313" key="11">
    <source>
        <dbReference type="EMBL" id="CAK0785154.1"/>
    </source>
</evidence>
<evidence type="ECO:0000259" key="10">
    <source>
        <dbReference type="Pfam" id="PF26410"/>
    </source>
</evidence>
<keyword evidence="8" id="KW-0326">Glycosidase</keyword>
<dbReference type="EC" id="3.2.1.78" evidence="4"/>
<keyword evidence="12" id="KW-1185">Reference proteome</keyword>
<proteinExistence type="inferred from homology"/>
<dbReference type="Pfam" id="PF26410">
    <property type="entry name" value="GH5_mannosidase"/>
    <property type="match status" value="1"/>
</dbReference>
<feature type="chain" id="PRO_5043987554" description="mannan endo-1,4-beta-mannosidase" evidence="9">
    <location>
        <begin position="30"/>
        <end position="287"/>
    </location>
</feature>
<comment type="catalytic activity">
    <reaction evidence="1">
        <text>Random hydrolysis of (1-&gt;4)-beta-D-mannosidic linkages in mannans, galactomannans and glucomannans.</text>
        <dbReference type="EC" id="3.2.1.78"/>
    </reaction>
</comment>
<evidence type="ECO:0000256" key="5">
    <source>
        <dbReference type="ARBA" id="ARBA00022525"/>
    </source>
</evidence>
<keyword evidence="5" id="KW-0964">Secreted</keyword>
<accession>A0AAV1IDK2</accession>
<reference evidence="11 12" key="1">
    <citation type="submission" date="2023-10" db="EMBL/GenBank/DDBJ databases">
        <authorList>
            <person name="Maclean D."/>
            <person name="Macfadyen A."/>
        </authorList>
    </citation>
    <scope>NUCLEOTIDE SEQUENCE [LARGE SCALE GENOMIC DNA]</scope>
</reference>
<comment type="caution">
    <text evidence="11">The sequence shown here is derived from an EMBL/GenBank/DDBJ whole genome shotgun (WGS) entry which is preliminary data.</text>
</comment>
<evidence type="ECO:0000256" key="3">
    <source>
        <dbReference type="ARBA" id="ARBA00005641"/>
    </source>
</evidence>
<dbReference type="InterPro" id="IPR017853">
    <property type="entry name" value="GH"/>
</dbReference>
<evidence type="ECO:0000256" key="6">
    <source>
        <dbReference type="ARBA" id="ARBA00022729"/>
    </source>
</evidence>
<dbReference type="PANTHER" id="PTHR31451">
    <property type="match status" value="1"/>
</dbReference>
<dbReference type="InterPro" id="IPR045053">
    <property type="entry name" value="MAN-like"/>
</dbReference>
<dbReference type="Gene3D" id="3.20.20.80">
    <property type="entry name" value="Glycosidases"/>
    <property type="match status" value="1"/>
</dbReference>
<dbReference type="GO" id="GO:0016985">
    <property type="term" value="F:mannan endo-1,4-beta-mannosidase activity"/>
    <property type="evidence" value="ECO:0007669"/>
    <property type="project" value="UniProtKB-EC"/>
</dbReference>
<keyword evidence="6 9" id="KW-0732">Signal</keyword>
<dbReference type="SUPFAM" id="SSF51445">
    <property type="entry name" value="(Trans)glycosidases"/>
    <property type="match status" value="1"/>
</dbReference>
<dbReference type="Proteomes" id="UP001314263">
    <property type="component" value="Unassembled WGS sequence"/>
</dbReference>
<evidence type="ECO:0000256" key="8">
    <source>
        <dbReference type="ARBA" id="ARBA00023295"/>
    </source>
</evidence>
<evidence type="ECO:0000256" key="1">
    <source>
        <dbReference type="ARBA" id="ARBA00001678"/>
    </source>
</evidence>
<dbReference type="InterPro" id="IPR001547">
    <property type="entry name" value="Glyco_hydro_5"/>
</dbReference>
<comment type="similarity">
    <text evidence="3">Belongs to the glycosyl hydrolase 5 (cellulase A) family.</text>
</comment>